<dbReference type="EMBL" id="CP003349">
    <property type="protein sequence ID" value="AFD06346.1"/>
    <property type="molecule type" value="Genomic_DNA"/>
</dbReference>
<dbReference type="eggNOG" id="ENOG5032T97">
    <property type="taxonomic scope" value="Bacteria"/>
</dbReference>
<sequence>MKVHTTNYFDTFIIVADDCPAGVGEMPPLKGDKRTVANIQFELVKNNPYKYTSDEVLFQVYADRNDLTESEYEEAKEKFFSKGQACFRASPLGKRYGWGVHSNKEGKIAIYGCETEMYQKMLDDKALTVVKAMKTSR</sequence>
<dbReference type="Pfam" id="PF19654">
    <property type="entry name" value="DUF6157"/>
    <property type="match status" value="1"/>
</dbReference>
<dbReference type="KEGG" id="scn:Solca_1252"/>
<evidence type="ECO:0000313" key="2">
    <source>
        <dbReference type="Proteomes" id="UP000007590"/>
    </source>
</evidence>
<gene>
    <name evidence="1" type="ordered locus">Solca_1252</name>
</gene>
<dbReference type="InterPro" id="IPR046155">
    <property type="entry name" value="DUF6157"/>
</dbReference>
<name>H8KVG6_SOLCM</name>
<reference evidence="1" key="1">
    <citation type="submission" date="2012-02" db="EMBL/GenBank/DDBJ databases">
        <title>The complete genome of Solitalea canadensis DSM 3403.</title>
        <authorList>
            <consortium name="US DOE Joint Genome Institute (JGI-PGF)"/>
            <person name="Lucas S."/>
            <person name="Copeland A."/>
            <person name="Lapidus A."/>
            <person name="Glavina del Rio T."/>
            <person name="Dalin E."/>
            <person name="Tice H."/>
            <person name="Bruce D."/>
            <person name="Goodwin L."/>
            <person name="Pitluck S."/>
            <person name="Peters L."/>
            <person name="Ovchinnikova G."/>
            <person name="Lu M."/>
            <person name="Kyrpides N."/>
            <person name="Mavromatis K."/>
            <person name="Ivanova N."/>
            <person name="Brettin T."/>
            <person name="Detter J.C."/>
            <person name="Han C."/>
            <person name="Larimer F."/>
            <person name="Land M."/>
            <person name="Hauser L."/>
            <person name="Markowitz V."/>
            <person name="Cheng J.-F."/>
            <person name="Hugenholtz P."/>
            <person name="Woyke T."/>
            <person name="Wu D."/>
            <person name="Spring S."/>
            <person name="Schroeder M."/>
            <person name="Kopitz M."/>
            <person name="Brambilla E."/>
            <person name="Klenk H.-P."/>
            <person name="Eisen J.A."/>
        </authorList>
    </citation>
    <scope>NUCLEOTIDE SEQUENCE</scope>
    <source>
        <strain evidence="1">DSM 3403</strain>
    </source>
</reference>
<dbReference type="RefSeq" id="WP_014679573.1">
    <property type="nucleotide sequence ID" value="NC_017770.1"/>
</dbReference>
<dbReference type="HOGENOM" id="CLU_1822586_0_0_10"/>
<dbReference type="AlphaFoldDB" id="H8KVG6"/>
<organism evidence="1 2">
    <name type="scientific">Solitalea canadensis (strain ATCC 29591 / DSM 3403 / JCM 21819 / LMG 8368 / NBRC 15130 / NCIMB 12057 / USAM 9D)</name>
    <name type="common">Flexibacter canadensis</name>
    <dbReference type="NCBI Taxonomy" id="929556"/>
    <lineage>
        <taxon>Bacteria</taxon>
        <taxon>Pseudomonadati</taxon>
        <taxon>Bacteroidota</taxon>
        <taxon>Sphingobacteriia</taxon>
        <taxon>Sphingobacteriales</taxon>
        <taxon>Sphingobacteriaceae</taxon>
        <taxon>Solitalea</taxon>
    </lineage>
</organism>
<keyword evidence="2" id="KW-1185">Reference proteome</keyword>
<dbReference type="STRING" id="929556.Solca_1252"/>
<proteinExistence type="predicted"/>
<evidence type="ECO:0000313" key="1">
    <source>
        <dbReference type="EMBL" id="AFD06346.1"/>
    </source>
</evidence>
<dbReference type="OrthoDB" id="2361182at2"/>
<dbReference type="Proteomes" id="UP000007590">
    <property type="component" value="Chromosome"/>
</dbReference>
<protein>
    <submittedName>
        <fullName evidence="1">Uncharacterized protein</fullName>
    </submittedName>
</protein>
<accession>H8KVG6</accession>